<dbReference type="InterPro" id="IPR050832">
    <property type="entry name" value="Bact_Acetyltransf"/>
</dbReference>
<sequence length="161" mass="17578">MIHIRPAGALDAPAMAELLNAIIARGGTTAHTTPVTRTDIIAFMSKDPERAAWLVAEDDAGTLLGFQLIEPMDTLPPEACDIGTFTRLGRTQSGIGSALFERTRLEAIKLGYSWINATIRADNAGGLAYYQSRGFEPYATHRNIRLDDGTLVDKISKRYNL</sequence>
<keyword evidence="2" id="KW-0012">Acyltransferase</keyword>
<dbReference type="Proteomes" id="UP000428330">
    <property type="component" value="Chromosome"/>
</dbReference>
<dbReference type="InterPro" id="IPR000182">
    <property type="entry name" value="GNAT_dom"/>
</dbReference>
<dbReference type="Gene3D" id="3.40.630.30">
    <property type="match status" value="1"/>
</dbReference>
<dbReference type="InterPro" id="IPR016181">
    <property type="entry name" value="Acyl_CoA_acyltransferase"/>
</dbReference>
<keyword evidence="1 4" id="KW-0808">Transferase</keyword>
<evidence type="ECO:0000313" key="4">
    <source>
        <dbReference type="EMBL" id="QGY00170.1"/>
    </source>
</evidence>
<proteinExistence type="predicted"/>
<keyword evidence="5" id="KW-1185">Reference proteome</keyword>
<evidence type="ECO:0000256" key="2">
    <source>
        <dbReference type="ARBA" id="ARBA00023315"/>
    </source>
</evidence>
<name>A0A6I6ISX0_9RHOB</name>
<feature type="domain" description="N-acetyltransferase" evidence="3">
    <location>
        <begin position="2"/>
        <end position="161"/>
    </location>
</feature>
<accession>A0A6I6ISX0</accession>
<dbReference type="RefSeq" id="WP_157708850.1">
    <property type="nucleotide sequence ID" value="NZ_CP034348.1"/>
</dbReference>
<evidence type="ECO:0000256" key="1">
    <source>
        <dbReference type="ARBA" id="ARBA00022679"/>
    </source>
</evidence>
<dbReference type="PANTHER" id="PTHR43877">
    <property type="entry name" value="AMINOALKYLPHOSPHONATE N-ACETYLTRANSFERASE-RELATED-RELATED"/>
    <property type="match status" value="1"/>
</dbReference>
<gene>
    <name evidence="4" type="ORF">EI983_18635</name>
</gene>
<organism evidence="4 5">
    <name type="scientific">Roseovarius faecimaris</name>
    <dbReference type="NCBI Taxonomy" id="2494550"/>
    <lineage>
        <taxon>Bacteria</taxon>
        <taxon>Pseudomonadati</taxon>
        <taxon>Pseudomonadota</taxon>
        <taxon>Alphaproteobacteria</taxon>
        <taxon>Rhodobacterales</taxon>
        <taxon>Roseobacteraceae</taxon>
        <taxon>Roseovarius</taxon>
    </lineage>
</organism>
<dbReference type="KEGG" id="rom:EI983_18635"/>
<dbReference type="GO" id="GO:0016747">
    <property type="term" value="F:acyltransferase activity, transferring groups other than amino-acyl groups"/>
    <property type="evidence" value="ECO:0007669"/>
    <property type="project" value="InterPro"/>
</dbReference>
<dbReference type="OrthoDB" id="5997585at2"/>
<protein>
    <submittedName>
        <fullName evidence="4">GNAT family N-acetyltransferase</fullName>
    </submittedName>
</protein>
<evidence type="ECO:0000313" key="5">
    <source>
        <dbReference type="Proteomes" id="UP000428330"/>
    </source>
</evidence>
<evidence type="ECO:0000259" key="3">
    <source>
        <dbReference type="PROSITE" id="PS51186"/>
    </source>
</evidence>
<dbReference type="AlphaFoldDB" id="A0A6I6ISX0"/>
<dbReference type="PROSITE" id="PS51186">
    <property type="entry name" value="GNAT"/>
    <property type="match status" value="1"/>
</dbReference>
<dbReference type="EMBL" id="CP034348">
    <property type="protein sequence ID" value="QGY00170.1"/>
    <property type="molecule type" value="Genomic_DNA"/>
</dbReference>
<dbReference type="SUPFAM" id="SSF55729">
    <property type="entry name" value="Acyl-CoA N-acyltransferases (Nat)"/>
    <property type="match status" value="1"/>
</dbReference>
<reference evidence="5" key="1">
    <citation type="submission" date="2018-12" db="EMBL/GenBank/DDBJ databases">
        <title>Complete genome sequence of Roseovarius sp. MME-070.</title>
        <authorList>
            <person name="Nam Y.-D."/>
            <person name="Kang J."/>
            <person name="Chung W.-H."/>
            <person name="Park Y.S."/>
        </authorList>
    </citation>
    <scope>NUCLEOTIDE SEQUENCE [LARGE SCALE GENOMIC DNA]</scope>
    <source>
        <strain evidence="5">MME-070</strain>
    </source>
</reference>